<dbReference type="SMART" id="SM00100">
    <property type="entry name" value="cNMP"/>
    <property type="match status" value="1"/>
</dbReference>
<dbReference type="AlphaFoldDB" id="A0A088CQG3"/>
<dbReference type="Pfam" id="PF00027">
    <property type="entry name" value="cNMP_binding"/>
    <property type="match status" value="1"/>
</dbReference>
<dbReference type="InterPro" id="IPR018488">
    <property type="entry name" value="cNMP-bd_CS"/>
</dbReference>
<dbReference type="SUPFAM" id="SSF51206">
    <property type="entry name" value="cAMP-binding domain-like"/>
    <property type="match status" value="1"/>
</dbReference>
<sequence length="151" mass="17042">MKSFNWQSLLRSHPIFSSLTEEEIANLLRDEVSHERVYPSDTVILREGEVSDSIFLISSGSVQVTLQGTGRPLRSLAILHAGEIFGEMAVLERRPRSATVVAREQCLLLEVAGEEIRKLLAAHLEVQVKLYTLVRDRLRQWFHSLGAGEPH</sequence>
<evidence type="ECO:0000313" key="2">
    <source>
        <dbReference type="EMBL" id="AIJ02276.1"/>
    </source>
</evidence>
<organism evidence="2">
    <name type="scientific">uncultured soil microorganism</name>
    <dbReference type="NCBI Taxonomy" id="1457551"/>
    <lineage>
        <taxon>unclassified sequences</taxon>
        <taxon>environmental samples</taxon>
    </lineage>
</organism>
<dbReference type="InterPro" id="IPR000595">
    <property type="entry name" value="cNMP-bd_dom"/>
</dbReference>
<dbReference type="PANTHER" id="PTHR23011">
    <property type="entry name" value="CYCLIC NUCLEOTIDE-BINDING DOMAIN CONTAINING PROTEIN"/>
    <property type="match status" value="1"/>
</dbReference>
<dbReference type="PROSITE" id="PS00889">
    <property type="entry name" value="CNMP_BINDING_2"/>
    <property type="match status" value="1"/>
</dbReference>
<dbReference type="PRINTS" id="PR00103">
    <property type="entry name" value="CAMPKINASE"/>
</dbReference>
<dbReference type="PANTHER" id="PTHR23011:SF28">
    <property type="entry name" value="CYCLIC NUCLEOTIDE-BINDING DOMAIN CONTAINING PROTEIN"/>
    <property type="match status" value="1"/>
</dbReference>
<dbReference type="PROSITE" id="PS50042">
    <property type="entry name" value="CNMP_BINDING_3"/>
    <property type="match status" value="1"/>
</dbReference>
<evidence type="ECO:0000259" key="1">
    <source>
        <dbReference type="PROSITE" id="PS50042"/>
    </source>
</evidence>
<dbReference type="Gene3D" id="2.60.120.10">
    <property type="entry name" value="Jelly Rolls"/>
    <property type="match status" value="1"/>
</dbReference>
<dbReference type="InterPro" id="IPR018490">
    <property type="entry name" value="cNMP-bd_dom_sf"/>
</dbReference>
<dbReference type="InterPro" id="IPR014710">
    <property type="entry name" value="RmlC-like_jellyroll"/>
</dbReference>
<feature type="domain" description="Cyclic nucleotide-binding" evidence="1">
    <location>
        <begin position="15"/>
        <end position="137"/>
    </location>
</feature>
<name>A0A088CQG3_9ZZZZ</name>
<protein>
    <submittedName>
        <fullName evidence="2">Putative Crp/Fnr transcription factor</fullName>
    </submittedName>
</protein>
<reference evidence="2" key="1">
    <citation type="submission" date="2013-09" db="EMBL/GenBank/DDBJ databases">
        <authorList>
            <person name="Tan H."/>
            <person name="Mooij M.J."/>
            <person name="Barret M."/>
            <person name="Hegarty P.M."/>
            <person name="Harrington C."/>
            <person name="Dobson A.D.W."/>
            <person name="O'Gara F."/>
        </authorList>
    </citation>
    <scope>NUCLEOTIDE SEQUENCE</scope>
</reference>
<dbReference type="EMBL" id="KF709432">
    <property type="protein sequence ID" value="AIJ02276.1"/>
    <property type="molecule type" value="Genomic_DNA"/>
</dbReference>
<dbReference type="CDD" id="cd00038">
    <property type="entry name" value="CAP_ED"/>
    <property type="match status" value="1"/>
</dbReference>
<accession>A0A088CQG3</accession>
<proteinExistence type="predicted"/>